<dbReference type="EMBL" id="JAIWYP010000007">
    <property type="protein sequence ID" value="KAH3792113.1"/>
    <property type="molecule type" value="Genomic_DNA"/>
</dbReference>
<gene>
    <name evidence="1" type="ORF">DPMN_145603</name>
</gene>
<evidence type="ECO:0000313" key="1">
    <source>
        <dbReference type="EMBL" id="KAH3792113.1"/>
    </source>
</evidence>
<reference evidence="1" key="2">
    <citation type="submission" date="2020-11" db="EMBL/GenBank/DDBJ databases">
        <authorList>
            <person name="McCartney M.A."/>
            <person name="Auch B."/>
            <person name="Kono T."/>
            <person name="Mallez S."/>
            <person name="Becker A."/>
            <person name="Gohl D.M."/>
            <person name="Silverstein K.A.T."/>
            <person name="Koren S."/>
            <person name="Bechman K.B."/>
            <person name="Herman A."/>
            <person name="Abrahante J.E."/>
            <person name="Garbe J."/>
        </authorList>
    </citation>
    <scope>NUCLEOTIDE SEQUENCE</scope>
    <source>
        <strain evidence="1">Duluth1</strain>
        <tissue evidence="1">Whole animal</tissue>
    </source>
</reference>
<proteinExistence type="predicted"/>
<sequence>MRSRPVTTTLLESSTPIRVKVPNPKCKEECEPGFNVIFTKGKHYDEWFNNWVHKCPLWENGT</sequence>
<accession>A0A9D4F582</accession>
<comment type="caution">
    <text evidence="1">The sequence shown here is derived from an EMBL/GenBank/DDBJ whole genome shotgun (WGS) entry which is preliminary data.</text>
</comment>
<reference evidence="1" key="1">
    <citation type="journal article" date="2019" name="bioRxiv">
        <title>The Genome of the Zebra Mussel, Dreissena polymorpha: A Resource for Invasive Species Research.</title>
        <authorList>
            <person name="McCartney M.A."/>
            <person name="Auch B."/>
            <person name="Kono T."/>
            <person name="Mallez S."/>
            <person name="Zhang Y."/>
            <person name="Obille A."/>
            <person name="Becker A."/>
            <person name="Abrahante J.E."/>
            <person name="Garbe J."/>
            <person name="Badalamenti J.P."/>
            <person name="Herman A."/>
            <person name="Mangelson H."/>
            <person name="Liachko I."/>
            <person name="Sullivan S."/>
            <person name="Sone E.D."/>
            <person name="Koren S."/>
            <person name="Silverstein K.A.T."/>
            <person name="Beckman K.B."/>
            <person name="Gohl D.M."/>
        </authorList>
    </citation>
    <scope>NUCLEOTIDE SEQUENCE</scope>
    <source>
        <strain evidence="1">Duluth1</strain>
        <tissue evidence="1">Whole animal</tissue>
    </source>
</reference>
<dbReference type="Proteomes" id="UP000828390">
    <property type="component" value="Unassembled WGS sequence"/>
</dbReference>
<keyword evidence="2" id="KW-1185">Reference proteome</keyword>
<organism evidence="1 2">
    <name type="scientific">Dreissena polymorpha</name>
    <name type="common">Zebra mussel</name>
    <name type="synonym">Mytilus polymorpha</name>
    <dbReference type="NCBI Taxonomy" id="45954"/>
    <lineage>
        <taxon>Eukaryota</taxon>
        <taxon>Metazoa</taxon>
        <taxon>Spiralia</taxon>
        <taxon>Lophotrochozoa</taxon>
        <taxon>Mollusca</taxon>
        <taxon>Bivalvia</taxon>
        <taxon>Autobranchia</taxon>
        <taxon>Heteroconchia</taxon>
        <taxon>Euheterodonta</taxon>
        <taxon>Imparidentia</taxon>
        <taxon>Neoheterodontei</taxon>
        <taxon>Myida</taxon>
        <taxon>Dreissenoidea</taxon>
        <taxon>Dreissenidae</taxon>
        <taxon>Dreissena</taxon>
    </lineage>
</organism>
<dbReference type="AlphaFoldDB" id="A0A9D4F582"/>
<protein>
    <submittedName>
        <fullName evidence="1">Uncharacterized protein</fullName>
    </submittedName>
</protein>
<evidence type="ECO:0000313" key="2">
    <source>
        <dbReference type="Proteomes" id="UP000828390"/>
    </source>
</evidence>
<name>A0A9D4F582_DREPO</name>